<evidence type="ECO:0000313" key="8">
    <source>
        <dbReference type="Proteomes" id="UP000053660"/>
    </source>
</evidence>
<dbReference type="GO" id="GO:0005525">
    <property type="term" value="F:GTP binding"/>
    <property type="evidence" value="ECO:0007669"/>
    <property type="project" value="UniProtKB-KW"/>
</dbReference>
<reference evidence="7 8" key="1">
    <citation type="submission" date="2014-03" db="EMBL/GenBank/DDBJ databases">
        <title>Draft genome of the hookworm Oesophagostomum dentatum.</title>
        <authorList>
            <person name="Mitreva M."/>
        </authorList>
    </citation>
    <scope>NUCLEOTIDE SEQUENCE [LARGE SCALE GENOMIC DNA]</scope>
    <source>
        <strain evidence="7 8">OD-Hann</strain>
    </source>
</reference>
<dbReference type="GO" id="GO:0042256">
    <property type="term" value="P:cytosolic ribosome assembly"/>
    <property type="evidence" value="ECO:0007669"/>
    <property type="project" value="TreeGrafter"/>
</dbReference>
<dbReference type="InterPro" id="IPR056752">
    <property type="entry name" value="EFL1"/>
</dbReference>
<keyword evidence="2" id="KW-0547">Nucleotide-binding</keyword>
<dbReference type="FunFam" id="3.30.70.240:FF:000006">
    <property type="entry name" value="Elongation factor like GTPase 1"/>
    <property type="match status" value="1"/>
</dbReference>
<dbReference type="InterPro" id="IPR009000">
    <property type="entry name" value="Transl_B-barrel_sf"/>
</dbReference>
<gene>
    <name evidence="7" type="ORF">OESDEN_15376</name>
</gene>
<evidence type="ECO:0000256" key="3">
    <source>
        <dbReference type="ARBA" id="ARBA00022801"/>
    </source>
</evidence>
<dbReference type="AlphaFoldDB" id="A0A0B1SJ00"/>
<evidence type="ECO:0000256" key="1">
    <source>
        <dbReference type="ARBA" id="ARBA00022517"/>
    </source>
</evidence>
<name>A0A0B1SJ00_OESDE</name>
<keyword evidence="4" id="KW-0342">GTP-binding</keyword>
<dbReference type="PANTHER" id="PTHR42908">
    <property type="entry name" value="TRANSLATION ELONGATION FACTOR-RELATED"/>
    <property type="match status" value="1"/>
</dbReference>
<proteinExistence type="predicted"/>
<protein>
    <recommendedName>
        <fullName evidence="5">Elongation factor-like 1</fullName>
    </recommendedName>
</protein>
<dbReference type="CDD" id="cd04096">
    <property type="entry name" value="eEF2_snRNP_like_C"/>
    <property type="match status" value="1"/>
</dbReference>
<dbReference type="GO" id="GO:0043022">
    <property type="term" value="F:ribosome binding"/>
    <property type="evidence" value="ECO:0007669"/>
    <property type="project" value="TreeGrafter"/>
</dbReference>
<keyword evidence="7" id="KW-0251">Elongation factor</keyword>
<dbReference type="CDD" id="cd01681">
    <property type="entry name" value="aeEF2_snRNP_like_IV"/>
    <property type="match status" value="1"/>
</dbReference>
<dbReference type="OrthoDB" id="364892at2759"/>
<dbReference type="Pfam" id="PF00679">
    <property type="entry name" value="EFG_C"/>
    <property type="match status" value="1"/>
</dbReference>
<evidence type="ECO:0000313" key="7">
    <source>
        <dbReference type="EMBL" id="KHJ84904.1"/>
    </source>
</evidence>
<dbReference type="SUPFAM" id="SSF54211">
    <property type="entry name" value="Ribosomal protein S5 domain 2-like"/>
    <property type="match status" value="1"/>
</dbReference>
<dbReference type="FunFam" id="3.30.70.870:FF:000002">
    <property type="entry name" value="Translation elongation factor 2"/>
    <property type="match status" value="1"/>
</dbReference>
<dbReference type="Gene3D" id="3.30.230.10">
    <property type="match status" value="1"/>
</dbReference>
<dbReference type="SUPFAM" id="SSF50447">
    <property type="entry name" value="Translation proteins"/>
    <property type="match status" value="1"/>
</dbReference>
<evidence type="ECO:0000256" key="4">
    <source>
        <dbReference type="ARBA" id="ARBA00023134"/>
    </source>
</evidence>
<organism evidence="7 8">
    <name type="scientific">Oesophagostomum dentatum</name>
    <name type="common">Nodular worm</name>
    <dbReference type="NCBI Taxonomy" id="61180"/>
    <lineage>
        <taxon>Eukaryota</taxon>
        <taxon>Metazoa</taxon>
        <taxon>Ecdysozoa</taxon>
        <taxon>Nematoda</taxon>
        <taxon>Chromadorea</taxon>
        <taxon>Rhabditida</taxon>
        <taxon>Rhabditina</taxon>
        <taxon>Rhabditomorpha</taxon>
        <taxon>Strongyloidea</taxon>
        <taxon>Strongylidae</taxon>
        <taxon>Oesophagostomum</taxon>
    </lineage>
</organism>
<dbReference type="GO" id="GO:0005829">
    <property type="term" value="C:cytosol"/>
    <property type="evidence" value="ECO:0007669"/>
    <property type="project" value="TreeGrafter"/>
</dbReference>
<keyword evidence="8" id="KW-1185">Reference proteome</keyword>
<evidence type="ECO:0000256" key="5">
    <source>
        <dbReference type="ARBA" id="ARBA00081809"/>
    </source>
</evidence>
<accession>A0A0B1SJ00</accession>
<evidence type="ECO:0000256" key="2">
    <source>
        <dbReference type="ARBA" id="ARBA00022741"/>
    </source>
</evidence>
<dbReference type="GO" id="GO:1990904">
    <property type="term" value="C:ribonucleoprotein complex"/>
    <property type="evidence" value="ECO:0007669"/>
    <property type="project" value="TreeGrafter"/>
</dbReference>
<dbReference type="Gene3D" id="2.40.30.10">
    <property type="entry name" value="Translation factors"/>
    <property type="match status" value="1"/>
</dbReference>
<dbReference type="Proteomes" id="UP000053660">
    <property type="component" value="Unassembled WGS sequence"/>
</dbReference>
<dbReference type="InterPro" id="IPR035647">
    <property type="entry name" value="EFG_III/V"/>
</dbReference>
<dbReference type="EMBL" id="KN566215">
    <property type="protein sequence ID" value="KHJ84904.1"/>
    <property type="molecule type" value="Genomic_DNA"/>
</dbReference>
<dbReference type="InterPro" id="IPR020568">
    <property type="entry name" value="Ribosomal_Su5_D2-typ_SF"/>
</dbReference>
<keyword evidence="1" id="KW-0690">Ribosome biogenesis</keyword>
<dbReference type="Pfam" id="PF25118">
    <property type="entry name" value="EFL1"/>
    <property type="match status" value="1"/>
</dbReference>
<dbReference type="GO" id="GO:0003924">
    <property type="term" value="F:GTPase activity"/>
    <property type="evidence" value="ECO:0007669"/>
    <property type="project" value="TreeGrafter"/>
</dbReference>
<sequence>MRSWLPLSQACFRACARAPSARSGFRNAYRMRYLVGNKTDHPLFRAIQECSPTGVTIALVVKFIRTEGRKYAICRIFSGKVSAGQELYLLGRKAVKQGTESPKVTVESVWILRGRDLLPLNSATAGVICAIEAQGLVQDATLCSEPISEGLDVGIKQGEPLVRVSVSTANLDDMDKLREDLKLLAVLDPSLRVLELDNGELAMITAGEVHLQKCLKDLEDLGFSDLEVSKPIVPFLETVVPDPQLTSVQIQEQATECHLRGDSLYIRLRVVPLPDEVVSLLEKSADILQAIRRGHVDDAPLGEFRSKLLSICEEHLHSCRGSWWHKKSKAEISELVDRVWSFGPDRARANILFNGIPGYQRKPIWENKSEFECRPFDQAIISGFELFVTAGPLCHEIMRGVAVIVEEWTVDEDDAAIAGQLMTAMRATCKAGAEKLALRLVAAMYRCTVTTASQALGKVHAVLAQRKAKVLSEDINEATGLFEVTALMPVVESFSFCDHLRKNTSGMASAQLEFSHWQLIDEDPYWQPSTLEEMEEFGVKGDSPNHARGYMDAVRRRKGLPTDDVIVVSAEKQRNLKKNK</sequence>
<keyword evidence="3" id="KW-0378">Hydrolase</keyword>
<dbReference type="InterPro" id="IPR000640">
    <property type="entry name" value="EFG_V-like"/>
</dbReference>
<dbReference type="Gene3D" id="3.30.70.870">
    <property type="entry name" value="Elongation Factor G (Translational Gtpase), domain 3"/>
    <property type="match status" value="1"/>
</dbReference>
<dbReference type="SMART" id="SM00838">
    <property type="entry name" value="EFG_C"/>
    <property type="match status" value="1"/>
</dbReference>
<evidence type="ECO:0000259" key="6">
    <source>
        <dbReference type="SMART" id="SM00838"/>
    </source>
</evidence>
<dbReference type="SUPFAM" id="SSF54980">
    <property type="entry name" value="EF-G C-terminal domain-like"/>
    <property type="match status" value="2"/>
</dbReference>
<dbReference type="InterPro" id="IPR014721">
    <property type="entry name" value="Ribsml_uS5_D2-typ_fold_subgr"/>
</dbReference>
<feature type="domain" description="Elongation factor EFG" evidence="6">
    <location>
        <begin position="439"/>
        <end position="528"/>
    </location>
</feature>
<dbReference type="Gene3D" id="3.30.70.240">
    <property type="match status" value="1"/>
</dbReference>
<keyword evidence="7" id="KW-0648">Protein biosynthesis</keyword>
<dbReference type="PANTHER" id="PTHR42908:SF3">
    <property type="entry name" value="ELONGATION FACTOR-LIKE GTPASE 1"/>
    <property type="match status" value="1"/>
</dbReference>
<dbReference type="GO" id="GO:0003746">
    <property type="term" value="F:translation elongation factor activity"/>
    <property type="evidence" value="ECO:0007669"/>
    <property type="project" value="UniProtKB-KW"/>
</dbReference>